<dbReference type="GO" id="GO:0043531">
    <property type="term" value="F:ADP binding"/>
    <property type="evidence" value="ECO:0007669"/>
    <property type="project" value="InterPro"/>
</dbReference>
<dbReference type="FunFam" id="3.40.50.300:FF:001091">
    <property type="entry name" value="Probable disease resistance protein At1g61300"/>
    <property type="match status" value="1"/>
</dbReference>
<reference evidence="9 10" key="1">
    <citation type="submission" date="2019-12" db="EMBL/GenBank/DDBJ databases">
        <authorList>
            <person name="Alioto T."/>
            <person name="Alioto T."/>
            <person name="Gomez Garrido J."/>
        </authorList>
    </citation>
    <scope>NUCLEOTIDE SEQUENCE [LARGE SCALE GENOMIC DNA]</scope>
</reference>
<evidence type="ECO:0000256" key="4">
    <source>
        <dbReference type="ARBA" id="ARBA00022741"/>
    </source>
</evidence>
<keyword evidence="2" id="KW-0433">Leucine-rich repeat</keyword>
<feature type="coiled-coil region" evidence="7">
    <location>
        <begin position="37"/>
        <end position="67"/>
    </location>
</feature>
<dbReference type="SUPFAM" id="SSF52540">
    <property type="entry name" value="P-loop containing nucleoside triphosphate hydrolases"/>
    <property type="match status" value="1"/>
</dbReference>
<dbReference type="PRINTS" id="PR00364">
    <property type="entry name" value="DISEASERSIST"/>
</dbReference>
<dbReference type="Pfam" id="PF23559">
    <property type="entry name" value="WHD_DRP"/>
    <property type="match status" value="1"/>
</dbReference>
<dbReference type="SMART" id="SM00382">
    <property type="entry name" value="AAA"/>
    <property type="match status" value="1"/>
</dbReference>
<dbReference type="InterPro" id="IPR058922">
    <property type="entry name" value="WHD_DRP"/>
</dbReference>
<dbReference type="InterPro" id="IPR003593">
    <property type="entry name" value="AAA+_ATPase"/>
</dbReference>
<evidence type="ECO:0000256" key="2">
    <source>
        <dbReference type="ARBA" id="ARBA00022614"/>
    </source>
</evidence>
<evidence type="ECO:0000256" key="1">
    <source>
        <dbReference type="ARBA" id="ARBA00008894"/>
    </source>
</evidence>
<evidence type="ECO:0000313" key="9">
    <source>
        <dbReference type="EMBL" id="CAA3004030.1"/>
    </source>
</evidence>
<evidence type="ECO:0000313" key="10">
    <source>
        <dbReference type="Proteomes" id="UP000594638"/>
    </source>
</evidence>
<dbReference type="PANTHER" id="PTHR33463">
    <property type="entry name" value="NB-ARC DOMAIN-CONTAINING PROTEIN-RELATED"/>
    <property type="match status" value="1"/>
</dbReference>
<sequence>MEVVAGSLNSLLAEPCRLLVRSIYSRIGNFLKSRKNFIDLQKNIEALVCLRDDLRRELDENERHENLPRAQVEDWLRRTDELHVKVNALPSGDGCRLRYKLSRKLVKLLMEVKQLMEAGSFFENMLVEIEKPKTVEHIPGPSIMGQKTASQNLSKIMELLINDKVKRIGICGMGGVGKSTLVKNLNNEINKMPSAQPFSVIIWATSSRETNLRRIQIQIAERLNLQVKMEESEERIGIRLHKRLEKEKGFLLILDDVWDAIDLDLLGVPRPEDHVGRKIILTSRSLDVCRMMLTDTNFEVIALNDEEAWELFCQHAGRIVEAENIRPLAEAVAKECGGLPLAIIVVGASMRGKSMVALWKDALSALQRSVPLIKGIEDKVFNTLKWSYDSLQDEHIKSCFLFCCLYPEDWAIDVHELVRYWFSEGLLDECLNYEELENRGMAIVQSLRDSCLLEQGTFPNTVKMHDVVRDLCIWMACSSQNRYRSLVRSGIGLTGILKQEFPSSLKRVSFMDNEIESLPDCSVKCAEASTLLLTGNHKLNIVPGSFLQGFQSLRILNLSESKIQSLPSTLVQLGELRALLLCHCYCLTELPCLEGLSKLEVLDCSGSCITQLPPGLEKLTDLRQLDISETPCLRTIPSRTISRLCNLEFLNLVNTAYEWGAKGESVEGHTPFEEVLCLKKLVALYVHLDSIPRLTSNDINWSRRIKSFKLFIGEGVQKHYTRSAVYDDSCVICSGFSFSEEWIGGLLCNAVSLEIHFCLGLNRMLEKLVIDSNKVGCFAALRSLKISYSHGILKPTPEGRVASFDLLPNLEEIYLHFFSKLESISEFGYFLGLRFSRLRIIDVFSCPQLKLLLSVEGTGQTLVKLEEIRIRSCEMLKELFEYPNSGQCLETDCVAPNLRVLKLKNLPNLETLCRHDESWQHLQELEFLNCNQIKKLPLTTQNEHSIMKVSGELEWWNRLEWDNEDMKRRVKNHFVAVDRFGQVIDNADSII</sequence>
<dbReference type="GO" id="GO:0051607">
    <property type="term" value="P:defense response to virus"/>
    <property type="evidence" value="ECO:0007669"/>
    <property type="project" value="UniProtKB-ARBA"/>
</dbReference>
<keyword evidence="5" id="KW-0611">Plant defense</keyword>
<dbReference type="InterPro" id="IPR002182">
    <property type="entry name" value="NB-ARC"/>
</dbReference>
<dbReference type="InterPro" id="IPR057135">
    <property type="entry name" value="At4g27190-like_LRR"/>
</dbReference>
<feature type="domain" description="AAA+ ATPase" evidence="8">
    <location>
        <begin position="164"/>
        <end position="304"/>
    </location>
</feature>
<evidence type="ECO:0000259" key="8">
    <source>
        <dbReference type="SMART" id="SM00382"/>
    </source>
</evidence>
<dbReference type="FunFam" id="1.10.10.10:FF:000322">
    <property type="entry name" value="Probable disease resistance protein At1g63360"/>
    <property type="match status" value="1"/>
</dbReference>
<dbReference type="SUPFAM" id="SSF52058">
    <property type="entry name" value="L domain-like"/>
    <property type="match status" value="1"/>
</dbReference>
<dbReference type="OrthoDB" id="664960at2759"/>
<keyword evidence="4" id="KW-0547">Nucleotide-binding</keyword>
<evidence type="ECO:0000256" key="5">
    <source>
        <dbReference type="ARBA" id="ARBA00022821"/>
    </source>
</evidence>
<gene>
    <name evidence="9" type="ORF">OLEA9_A097215</name>
</gene>
<dbReference type="GO" id="GO:0005524">
    <property type="term" value="F:ATP binding"/>
    <property type="evidence" value="ECO:0007669"/>
    <property type="project" value="UniProtKB-KW"/>
</dbReference>
<evidence type="ECO:0000256" key="3">
    <source>
        <dbReference type="ARBA" id="ARBA00022737"/>
    </source>
</evidence>
<dbReference type="Pfam" id="PF23247">
    <property type="entry name" value="LRR_RPS2"/>
    <property type="match status" value="1"/>
</dbReference>
<keyword evidence="3" id="KW-0677">Repeat</keyword>
<dbReference type="Gene3D" id="1.10.8.430">
    <property type="entry name" value="Helical domain of apoptotic protease-activating factors"/>
    <property type="match status" value="1"/>
</dbReference>
<evidence type="ECO:0000256" key="6">
    <source>
        <dbReference type="ARBA" id="ARBA00022840"/>
    </source>
</evidence>
<name>A0A8S0TEY2_OLEEU</name>
<dbReference type="Proteomes" id="UP000594638">
    <property type="component" value="Unassembled WGS sequence"/>
</dbReference>
<dbReference type="PANTHER" id="PTHR33463:SF202">
    <property type="entry name" value="NB-ARC DOMAIN-CONTAINING PROTEIN"/>
    <property type="match status" value="1"/>
</dbReference>
<evidence type="ECO:0000256" key="7">
    <source>
        <dbReference type="SAM" id="Coils"/>
    </source>
</evidence>
<dbReference type="EMBL" id="CACTIH010006074">
    <property type="protein sequence ID" value="CAA3004030.1"/>
    <property type="molecule type" value="Genomic_DNA"/>
</dbReference>
<dbReference type="InterPro" id="IPR050905">
    <property type="entry name" value="Plant_NBS-LRR"/>
</dbReference>
<dbReference type="Gramene" id="OE9A097215T1">
    <property type="protein sequence ID" value="OE9A097215C1"/>
    <property type="gene ID" value="OE9A097215"/>
</dbReference>
<comment type="caution">
    <text evidence="9">The sequence shown here is derived from an EMBL/GenBank/DDBJ whole genome shotgun (WGS) entry which is preliminary data.</text>
</comment>
<comment type="similarity">
    <text evidence="1">Belongs to the disease resistance NB-LRR family.</text>
</comment>
<organism evidence="9 10">
    <name type="scientific">Olea europaea subsp. europaea</name>
    <dbReference type="NCBI Taxonomy" id="158383"/>
    <lineage>
        <taxon>Eukaryota</taxon>
        <taxon>Viridiplantae</taxon>
        <taxon>Streptophyta</taxon>
        <taxon>Embryophyta</taxon>
        <taxon>Tracheophyta</taxon>
        <taxon>Spermatophyta</taxon>
        <taxon>Magnoliopsida</taxon>
        <taxon>eudicotyledons</taxon>
        <taxon>Gunneridae</taxon>
        <taxon>Pentapetalae</taxon>
        <taxon>asterids</taxon>
        <taxon>lamiids</taxon>
        <taxon>Lamiales</taxon>
        <taxon>Oleaceae</taxon>
        <taxon>Oleeae</taxon>
        <taxon>Olea</taxon>
    </lineage>
</organism>
<dbReference type="InterPro" id="IPR032675">
    <property type="entry name" value="LRR_dom_sf"/>
</dbReference>
<dbReference type="AlphaFoldDB" id="A0A8S0TEY2"/>
<protein>
    <submittedName>
        <fullName evidence="9">Disease resistance At4g27190-like</fullName>
    </submittedName>
</protein>
<dbReference type="Pfam" id="PF00931">
    <property type="entry name" value="NB-ARC"/>
    <property type="match status" value="1"/>
</dbReference>
<dbReference type="Gene3D" id="3.80.10.10">
    <property type="entry name" value="Ribonuclease Inhibitor"/>
    <property type="match status" value="2"/>
</dbReference>
<accession>A0A8S0TEY2</accession>
<dbReference type="Gene3D" id="3.40.50.300">
    <property type="entry name" value="P-loop containing nucleotide triphosphate hydrolases"/>
    <property type="match status" value="1"/>
</dbReference>
<dbReference type="InterPro" id="IPR027417">
    <property type="entry name" value="P-loop_NTPase"/>
</dbReference>
<dbReference type="InterPro" id="IPR042197">
    <property type="entry name" value="Apaf_helical"/>
</dbReference>
<dbReference type="FunFam" id="1.10.8.430:FF:000003">
    <property type="entry name" value="Probable disease resistance protein At5g66910"/>
    <property type="match status" value="1"/>
</dbReference>
<keyword evidence="6" id="KW-0067">ATP-binding</keyword>
<keyword evidence="10" id="KW-1185">Reference proteome</keyword>
<proteinExistence type="inferred from homology"/>
<keyword evidence="7" id="KW-0175">Coiled coil</keyword>